<dbReference type="Proteomes" id="UP001054902">
    <property type="component" value="Unassembled WGS sequence"/>
</dbReference>
<dbReference type="Gene3D" id="6.10.140.530">
    <property type="match status" value="2"/>
</dbReference>
<reference evidence="3 4" key="1">
    <citation type="journal article" date="2021" name="Sci. Rep.">
        <title>The genome of the diatom Chaetoceros tenuissimus carries an ancient integrated fragment of an extant virus.</title>
        <authorList>
            <person name="Hongo Y."/>
            <person name="Kimura K."/>
            <person name="Takaki Y."/>
            <person name="Yoshida Y."/>
            <person name="Baba S."/>
            <person name="Kobayashi G."/>
            <person name="Nagasaki K."/>
            <person name="Hano T."/>
            <person name="Tomaru Y."/>
        </authorList>
    </citation>
    <scope>NUCLEOTIDE SEQUENCE [LARGE SCALE GENOMIC DNA]</scope>
    <source>
        <strain evidence="3 4">NIES-3715</strain>
    </source>
</reference>
<evidence type="ECO:0000313" key="3">
    <source>
        <dbReference type="EMBL" id="GFH45555.1"/>
    </source>
</evidence>
<feature type="domain" description="Helicase-associated" evidence="2">
    <location>
        <begin position="297"/>
        <end position="360"/>
    </location>
</feature>
<dbReference type="PANTHER" id="PTHR33418">
    <property type="entry name" value="HELICASE-ASSOCIATED"/>
    <property type="match status" value="1"/>
</dbReference>
<evidence type="ECO:0000256" key="1">
    <source>
        <dbReference type="SAM" id="MobiDB-lite"/>
    </source>
</evidence>
<gene>
    <name evidence="3" type="ORF">CTEN210_02029</name>
</gene>
<organism evidence="3 4">
    <name type="scientific">Chaetoceros tenuissimus</name>
    <dbReference type="NCBI Taxonomy" id="426638"/>
    <lineage>
        <taxon>Eukaryota</taxon>
        <taxon>Sar</taxon>
        <taxon>Stramenopiles</taxon>
        <taxon>Ochrophyta</taxon>
        <taxon>Bacillariophyta</taxon>
        <taxon>Coscinodiscophyceae</taxon>
        <taxon>Chaetocerotophycidae</taxon>
        <taxon>Chaetocerotales</taxon>
        <taxon>Chaetocerotaceae</taxon>
        <taxon>Chaetoceros</taxon>
    </lineage>
</organism>
<dbReference type="PANTHER" id="PTHR33418:SF1">
    <property type="entry name" value="HELICASE-ASSOCIATED DOMAIN-CONTAINING PROTEIN"/>
    <property type="match status" value="1"/>
</dbReference>
<evidence type="ECO:0000259" key="2">
    <source>
        <dbReference type="Pfam" id="PF03457"/>
    </source>
</evidence>
<comment type="caution">
    <text evidence="3">The sequence shown here is derived from an EMBL/GenBank/DDBJ whole genome shotgun (WGS) entry which is preliminary data.</text>
</comment>
<keyword evidence="4" id="KW-1185">Reference proteome</keyword>
<dbReference type="InterPro" id="IPR005114">
    <property type="entry name" value="Helicase_assoc"/>
</dbReference>
<proteinExistence type="predicted"/>
<feature type="region of interest" description="Disordered" evidence="1">
    <location>
        <begin position="450"/>
        <end position="510"/>
    </location>
</feature>
<feature type="compositionally biased region" description="Polar residues" evidence="1">
    <location>
        <begin position="460"/>
        <end position="473"/>
    </location>
</feature>
<dbReference type="EMBL" id="BLLK01000020">
    <property type="protein sequence ID" value="GFH45555.1"/>
    <property type="molecule type" value="Genomic_DNA"/>
</dbReference>
<protein>
    <recommendedName>
        <fullName evidence="2">Helicase-associated domain-containing protein</fullName>
    </recommendedName>
</protein>
<name>A0AAD3CJ24_9STRA</name>
<dbReference type="Pfam" id="PF03457">
    <property type="entry name" value="HA"/>
    <property type="match status" value="2"/>
</dbReference>
<feature type="domain" description="Helicase-associated" evidence="2">
    <location>
        <begin position="373"/>
        <end position="438"/>
    </location>
</feature>
<evidence type="ECO:0000313" key="4">
    <source>
        <dbReference type="Proteomes" id="UP001054902"/>
    </source>
</evidence>
<feature type="compositionally biased region" description="Polar residues" evidence="1">
    <location>
        <begin position="491"/>
        <end position="510"/>
    </location>
</feature>
<dbReference type="AlphaFoldDB" id="A0AAD3CJ24"/>
<accession>A0AAD3CJ24</accession>
<sequence>MEGSEMNAKGSTEINSAIETSTVDSSAANPLTASLDLGPEVPIDKDAEWEKQFQAVKSIIDNSQENVERTQDVDMGVDLNSQPVPTLAELRSQDLKLARWIEEQRNEACNWEAGIETKMTAERIGKLNSVDFFSHFVSKWDQTWNAFYNKLKEHYDLHKNYNVGDPHLKGWIRRQRDEYQAYQKLTSLGLSVAVNNTVGNEPSLPVDTNANRNKVDSALAATEEVLDNIVATALDPLDGSLATTARENPLEVPLVSTIAAAPVKTKLTRERIDKLELINFGEYMEKIKSKSYLQKLDTRIEELIAYKQIHGNTKVPKVYNQNKPLGRWVSRIRGEYKQFKLGKKTTLTKEMVDQLNDIGFEWESTSKYSANFTWETRFKELCEYKAKNNNTMVPKKYSKNQALGTWVRNQRCQYMAKVRGKSSPITDERIRKLESIGFVWTPFQRNSSKVSVEKGKGAKVSTTEAKQTETNDMSLPPPLNSPGNGDAIMEQNPTEENNNESTKSQNVFQI</sequence>